<keyword evidence="2" id="KW-0472">Membrane</keyword>
<accession>A0ABV0MKZ8</accession>
<protein>
    <submittedName>
        <fullName evidence="3">Uncharacterized protein</fullName>
    </submittedName>
</protein>
<keyword evidence="4" id="KW-1185">Reference proteome</keyword>
<keyword evidence="2" id="KW-1133">Transmembrane helix</keyword>
<feature type="transmembrane region" description="Helical" evidence="2">
    <location>
        <begin position="50"/>
        <end position="68"/>
    </location>
</feature>
<comment type="caution">
    <text evidence="3">The sequence shown here is derived from an EMBL/GenBank/DDBJ whole genome shotgun (WGS) entry which is preliminary data.</text>
</comment>
<dbReference type="EMBL" id="JAHRIO010003397">
    <property type="protein sequence ID" value="MEQ2159785.1"/>
    <property type="molecule type" value="Genomic_DNA"/>
</dbReference>
<feature type="transmembrane region" description="Helical" evidence="2">
    <location>
        <begin position="88"/>
        <end position="108"/>
    </location>
</feature>
<feature type="transmembrane region" description="Helical" evidence="2">
    <location>
        <begin position="120"/>
        <end position="145"/>
    </location>
</feature>
<feature type="transmembrane region" description="Helical" evidence="2">
    <location>
        <begin position="183"/>
        <end position="205"/>
    </location>
</feature>
<feature type="non-terminal residue" evidence="3">
    <location>
        <position position="1"/>
    </location>
</feature>
<proteinExistence type="predicted"/>
<evidence type="ECO:0000313" key="3">
    <source>
        <dbReference type="EMBL" id="MEQ2159785.1"/>
    </source>
</evidence>
<keyword evidence="2" id="KW-0812">Transmembrane</keyword>
<reference evidence="3 4" key="1">
    <citation type="submission" date="2021-06" db="EMBL/GenBank/DDBJ databases">
        <authorList>
            <person name="Palmer J.M."/>
        </authorList>
    </citation>
    <scope>NUCLEOTIDE SEQUENCE [LARGE SCALE GENOMIC DNA]</scope>
    <source>
        <strain evidence="3 4">GA_2019</strain>
        <tissue evidence="3">Muscle</tissue>
    </source>
</reference>
<dbReference type="Proteomes" id="UP001476798">
    <property type="component" value="Unassembled WGS sequence"/>
</dbReference>
<evidence type="ECO:0000256" key="2">
    <source>
        <dbReference type="SAM" id="Phobius"/>
    </source>
</evidence>
<feature type="region of interest" description="Disordered" evidence="1">
    <location>
        <begin position="1"/>
        <end position="20"/>
    </location>
</feature>
<name>A0ABV0MKZ8_9TELE</name>
<evidence type="ECO:0000256" key="1">
    <source>
        <dbReference type="SAM" id="MobiDB-lite"/>
    </source>
</evidence>
<sequence>LPNTSCAPQTPPPGPRGAGRDGEWVLKGSAVWTVPIRFGRRGLALAIKGWEVAVCVFAGVNAGLYGLASASFCLLHLFPLGMVIHRDLGVLCFLLWIICWSDVFYSFWEKNHNSSTIAPVLLISPTLLGLTMVRVHLGFLCLLLEEQSFVASLNFHFCPEVLLRRGCHYVPETVCIWRYTTFYIYYAFLLVALVLSCLTDQLPLFSQAVKDSVRLP</sequence>
<gene>
    <name evidence="3" type="ORF">GOODEAATRI_026851</name>
</gene>
<organism evidence="3 4">
    <name type="scientific">Goodea atripinnis</name>
    <dbReference type="NCBI Taxonomy" id="208336"/>
    <lineage>
        <taxon>Eukaryota</taxon>
        <taxon>Metazoa</taxon>
        <taxon>Chordata</taxon>
        <taxon>Craniata</taxon>
        <taxon>Vertebrata</taxon>
        <taxon>Euteleostomi</taxon>
        <taxon>Actinopterygii</taxon>
        <taxon>Neopterygii</taxon>
        <taxon>Teleostei</taxon>
        <taxon>Neoteleostei</taxon>
        <taxon>Acanthomorphata</taxon>
        <taxon>Ovalentaria</taxon>
        <taxon>Atherinomorphae</taxon>
        <taxon>Cyprinodontiformes</taxon>
        <taxon>Goodeidae</taxon>
        <taxon>Goodea</taxon>
    </lineage>
</organism>
<evidence type="ECO:0000313" key="4">
    <source>
        <dbReference type="Proteomes" id="UP001476798"/>
    </source>
</evidence>